<evidence type="ECO:0000256" key="4">
    <source>
        <dbReference type="ARBA" id="ARBA00022989"/>
    </source>
</evidence>
<keyword evidence="9" id="KW-1185">Reference proteome</keyword>
<sequence>MTPSSELFPSSNQPSNFSNESSPELPVKETTEPTSSLVQDSPISQPTQPRKPKNAWAIFASTFVTIFLAEIGDKTQLTTLLMTAESHQPWVVFAGAGSALILTSLLGVLVGRWLASRIEPKTLERAAGISLLVISGLLFWEVFHF</sequence>
<feature type="transmembrane region" description="Helical" evidence="6">
    <location>
        <begin position="126"/>
        <end position="143"/>
    </location>
</feature>
<keyword evidence="4 6" id="KW-1133">Transmembrane helix</keyword>
<reference evidence="8 9" key="1">
    <citation type="journal article" date="2013" name="Front. Microbiol.">
        <title>Comparative genomic analyses of the cyanobacterium, Lyngbya aestuarii BL J, a powerful hydrogen producer.</title>
        <authorList>
            <person name="Kothari A."/>
            <person name="Vaughn M."/>
            <person name="Garcia-Pichel F."/>
        </authorList>
    </citation>
    <scope>NUCLEOTIDE SEQUENCE [LARGE SCALE GENOMIC DNA]</scope>
    <source>
        <strain evidence="8 9">BL J</strain>
    </source>
</reference>
<feature type="compositionally biased region" description="Polar residues" evidence="7">
    <location>
        <begin position="32"/>
        <end position="48"/>
    </location>
</feature>
<dbReference type="AlphaFoldDB" id="U7QPP4"/>
<name>U7QPP4_9CYAN</name>
<evidence type="ECO:0000256" key="5">
    <source>
        <dbReference type="ARBA" id="ARBA00023136"/>
    </source>
</evidence>
<dbReference type="EMBL" id="AUZM01000004">
    <property type="protein sequence ID" value="ERT09257.1"/>
    <property type="molecule type" value="Genomic_DNA"/>
</dbReference>
<keyword evidence="5 6" id="KW-0472">Membrane</keyword>
<comment type="similarity">
    <text evidence="2 6">Belongs to the GDT1 family.</text>
</comment>
<protein>
    <recommendedName>
        <fullName evidence="6">GDT1 family protein</fullName>
    </recommendedName>
</protein>
<dbReference type="GO" id="GO:0016020">
    <property type="term" value="C:membrane"/>
    <property type="evidence" value="ECO:0007669"/>
    <property type="project" value="UniProtKB-SubCell"/>
</dbReference>
<dbReference type="PANTHER" id="PTHR12608:SF1">
    <property type="entry name" value="TRANSMEMBRANE PROTEIN 165"/>
    <property type="match status" value="1"/>
</dbReference>
<feature type="transmembrane region" description="Helical" evidence="6">
    <location>
        <begin position="91"/>
        <end position="114"/>
    </location>
</feature>
<feature type="transmembrane region" description="Helical" evidence="6">
    <location>
        <begin position="54"/>
        <end position="71"/>
    </location>
</feature>
<evidence type="ECO:0000313" key="9">
    <source>
        <dbReference type="Proteomes" id="UP000017127"/>
    </source>
</evidence>
<dbReference type="PANTHER" id="PTHR12608">
    <property type="entry name" value="TRANSMEMBRANE PROTEIN HTP-1 RELATED"/>
    <property type="match status" value="1"/>
</dbReference>
<accession>U7QPP4</accession>
<dbReference type="Proteomes" id="UP000017127">
    <property type="component" value="Unassembled WGS sequence"/>
</dbReference>
<evidence type="ECO:0000256" key="7">
    <source>
        <dbReference type="SAM" id="MobiDB-lite"/>
    </source>
</evidence>
<dbReference type="PATRIC" id="fig|1348334.3.peg.657"/>
<feature type="region of interest" description="Disordered" evidence="7">
    <location>
        <begin position="1"/>
        <end position="51"/>
    </location>
</feature>
<evidence type="ECO:0000256" key="1">
    <source>
        <dbReference type="ARBA" id="ARBA00004141"/>
    </source>
</evidence>
<evidence type="ECO:0000256" key="2">
    <source>
        <dbReference type="ARBA" id="ARBA00009190"/>
    </source>
</evidence>
<organism evidence="8 9">
    <name type="scientific">Lyngbya aestuarii BL J</name>
    <dbReference type="NCBI Taxonomy" id="1348334"/>
    <lineage>
        <taxon>Bacteria</taxon>
        <taxon>Bacillati</taxon>
        <taxon>Cyanobacteriota</taxon>
        <taxon>Cyanophyceae</taxon>
        <taxon>Oscillatoriophycideae</taxon>
        <taxon>Oscillatoriales</taxon>
        <taxon>Microcoleaceae</taxon>
        <taxon>Lyngbya</taxon>
    </lineage>
</organism>
<evidence type="ECO:0000256" key="3">
    <source>
        <dbReference type="ARBA" id="ARBA00022692"/>
    </source>
</evidence>
<dbReference type="Pfam" id="PF01169">
    <property type="entry name" value="GDT1"/>
    <property type="match status" value="1"/>
</dbReference>
<gene>
    <name evidence="8" type="ORF">M595_0669</name>
</gene>
<dbReference type="GO" id="GO:0046873">
    <property type="term" value="F:metal ion transmembrane transporter activity"/>
    <property type="evidence" value="ECO:0007669"/>
    <property type="project" value="InterPro"/>
</dbReference>
<comment type="subcellular location">
    <subcellularLocation>
        <location evidence="1 6">Membrane</location>
        <topology evidence="1 6">Multi-pass membrane protein</topology>
    </subcellularLocation>
</comment>
<evidence type="ECO:0000256" key="6">
    <source>
        <dbReference type="RuleBase" id="RU365102"/>
    </source>
</evidence>
<proteinExistence type="inferred from homology"/>
<dbReference type="OrthoDB" id="9801356at2"/>
<keyword evidence="3 6" id="KW-0812">Transmembrane</keyword>
<feature type="compositionally biased region" description="Low complexity" evidence="7">
    <location>
        <begin position="7"/>
        <end position="25"/>
    </location>
</feature>
<evidence type="ECO:0000313" key="8">
    <source>
        <dbReference type="EMBL" id="ERT09257.1"/>
    </source>
</evidence>
<comment type="caution">
    <text evidence="8">The sequence shown here is derived from an EMBL/GenBank/DDBJ whole genome shotgun (WGS) entry which is preliminary data.</text>
</comment>
<dbReference type="InterPro" id="IPR001727">
    <property type="entry name" value="GDT1-like"/>
</dbReference>
<comment type="caution">
    <text evidence="6">Lacks conserved residue(s) required for the propagation of feature annotation.</text>
</comment>
<dbReference type="RefSeq" id="WP_023064484.1">
    <property type="nucleotide sequence ID" value="NZ_AUZM01000004.1"/>
</dbReference>